<sequence>MQQVHAGLSSGHPGITATFHLLQNKFWWPTMRTDTTDYIHSCITCNISKTPRQLPAGLLLPLPVPHRPWSHLAIDFITDLPKSNNNTTILTVVDRFSKARRLIPLPKLPTALETAEALCNSVFRFYGLPDDIVSDRGPQFTSKVWSAFFQQLNINISLTSGYHPQSNSQTERLNQEITQFLRSYCQQNQSDWSRYLMWAEYVQNSIQKPSTGLTPFKCILGFQPPLFPWSGEPTEVPAVNNWLHRSENIWNQAHTNLLHAVRRQKSQADRHRRPNPEYTSGQWVWLSTRDLRLRLPCRKLSPRYVGPFQIIKQVTPVSYRLALPTNYRISPTFHVSLLKPAGGPRAEPEEQTSDQGPPPIMVDG</sequence>
<dbReference type="InterPro" id="IPR012337">
    <property type="entry name" value="RNaseH-like_sf"/>
</dbReference>
<proteinExistence type="predicted"/>
<protein>
    <recommendedName>
        <fullName evidence="11">Gypsy retrotransposon integrase-like protein 1</fullName>
    </recommendedName>
</protein>
<evidence type="ECO:0000256" key="2">
    <source>
        <dbReference type="ARBA" id="ARBA00022723"/>
    </source>
</evidence>
<evidence type="ECO:0000256" key="8">
    <source>
        <dbReference type="ARBA" id="ARBA00022932"/>
    </source>
</evidence>
<dbReference type="GO" id="GO:0046872">
    <property type="term" value="F:metal ion binding"/>
    <property type="evidence" value="ECO:0007669"/>
    <property type="project" value="UniProtKB-KW"/>
</dbReference>
<accession>A0A8C1SZI4</accession>
<dbReference type="PANTHER" id="PTHR37984:SF15">
    <property type="entry name" value="INTEGRASE CATALYTIC DOMAIN-CONTAINING PROTEIN"/>
    <property type="match status" value="1"/>
</dbReference>
<keyword evidence="8" id="KW-0548">Nucleotidyltransferase</keyword>
<evidence type="ECO:0000313" key="15">
    <source>
        <dbReference type="Proteomes" id="UP000694700"/>
    </source>
</evidence>
<dbReference type="GO" id="GO:0015074">
    <property type="term" value="P:DNA integration"/>
    <property type="evidence" value="ECO:0007669"/>
    <property type="project" value="UniProtKB-KW"/>
</dbReference>
<evidence type="ECO:0000256" key="7">
    <source>
        <dbReference type="ARBA" id="ARBA00022918"/>
    </source>
</evidence>
<evidence type="ECO:0000256" key="6">
    <source>
        <dbReference type="ARBA" id="ARBA00022908"/>
    </source>
</evidence>
<evidence type="ECO:0000256" key="1">
    <source>
        <dbReference type="ARBA" id="ARBA00022670"/>
    </source>
</evidence>
<feature type="region of interest" description="Disordered" evidence="12">
    <location>
        <begin position="339"/>
        <end position="364"/>
    </location>
</feature>
<dbReference type="Pfam" id="PF24626">
    <property type="entry name" value="SH3_Tf2-1"/>
    <property type="match status" value="1"/>
</dbReference>
<dbReference type="InterPro" id="IPR041588">
    <property type="entry name" value="Integrase_H2C2"/>
</dbReference>
<dbReference type="InterPro" id="IPR001584">
    <property type="entry name" value="Integrase_cat-core"/>
</dbReference>
<reference evidence="14" key="1">
    <citation type="submission" date="2025-08" db="UniProtKB">
        <authorList>
            <consortium name="Ensembl"/>
        </authorList>
    </citation>
    <scope>IDENTIFICATION</scope>
</reference>
<dbReference type="Pfam" id="PF00665">
    <property type="entry name" value="rve"/>
    <property type="match status" value="1"/>
</dbReference>
<dbReference type="PROSITE" id="PS50994">
    <property type="entry name" value="INTEGRASE"/>
    <property type="match status" value="1"/>
</dbReference>
<evidence type="ECO:0000256" key="10">
    <source>
        <dbReference type="ARBA" id="ARBA00023172"/>
    </source>
</evidence>
<dbReference type="GO" id="GO:0003887">
    <property type="term" value="F:DNA-directed DNA polymerase activity"/>
    <property type="evidence" value="ECO:0007669"/>
    <property type="project" value="UniProtKB-KW"/>
</dbReference>
<dbReference type="FunFam" id="3.30.420.10:FF:000032">
    <property type="entry name" value="Retrovirus-related Pol polyprotein from transposon 297-like Protein"/>
    <property type="match status" value="1"/>
</dbReference>
<dbReference type="Proteomes" id="UP000694700">
    <property type="component" value="Unplaced"/>
</dbReference>
<dbReference type="GO" id="GO:0006508">
    <property type="term" value="P:proteolysis"/>
    <property type="evidence" value="ECO:0007669"/>
    <property type="project" value="UniProtKB-KW"/>
</dbReference>
<keyword evidence="3" id="KW-0064">Aspartyl protease</keyword>
<dbReference type="InterPro" id="IPR036397">
    <property type="entry name" value="RNaseH_sf"/>
</dbReference>
<dbReference type="Pfam" id="PF17921">
    <property type="entry name" value="Integrase_H2C2"/>
    <property type="match status" value="1"/>
</dbReference>
<dbReference type="GO" id="GO:0003964">
    <property type="term" value="F:RNA-directed DNA polymerase activity"/>
    <property type="evidence" value="ECO:0007669"/>
    <property type="project" value="UniProtKB-KW"/>
</dbReference>
<keyword evidence="1" id="KW-0645">Protease</keyword>
<keyword evidence="10" id="KW-0233">DNA recombination</keyword>
<evidence type="ECO:0000313" key="14">
    <source>
        <dbReference type="Ensembl" id="ENSCCRP00015014129.1"/>
    </source>
</evidence>
<keyword evidence="2" id="KW-0479">Metal-binding</keyword>
<keyword evidence="8" id="KW-0808">Transferase</keyword>
<dbReference type="GO" id="GO:0003677">
    <property type="term" value="F:DNA binding"/>
    <property type="evidence" value="ECO:0007669"/>
    <property type="project" value="UniProtKB-KW"/>
</dbReference>
<dbReference type="GO" id="GO:0004190">
    <property type="term" value="F:aspartic-type endopeptidase activity"/>
    <property type="evidence" value="ECO:0007669"/>
    <property type="project" value="UniProtKB-KW"/>
</dbReference>
<keyword evidence="6" id="KW-0229">DNA integration</keyword>
<evidence type="ECO:0000256" key="3">
    <source>
        <dbReference type="ARBA" id="ARBA00022750"/>
    </source>
</evidence>
<evidence type="ECO:0000259" key="13">
    <source>
        <dbReference type="PROSITE" id="PS50994"/>
    </source>
</evidence>
<dbReference type="GO" id="GO:0006310">
    <property type="term" value="P:DNA recombination"/>
    <property type="evidence" value="ECO:0007669"/>
    <property type="project" value="UniProtKB-KW"/>
</dbReference>
<evidence type="ECO:0000256" key="5">
    <source>
        <dbReference type="ARBA" id="ARBA00022842"/>
    </source>
</evidence>
<dbReference type="Gene3D" id="3.30.420.10">
    <property type="entry name" value="Ribonuclease H-like superfamily/Ribonuclease H"/>
    <property type="match status" value="1"/>
</dbReference>
<dbReference type="PANTHER" id="PTHR37984">
    <property type="entry name" value="PROTEIN CBG26694"/>
    <property type="match status" value="1"/>
</dbReference>
<organism evidence="14 15">
    <name type="scientific">Cyprinus carpio</name>
    <name type="common">Common carp</name>
    <dbReference type="NCBI Taxonomy" id="7962"/>
    <lineage>
        <taxon>Eukaryota</taxon>
        <taxon>Metazoa</taxon>
        <taxon>Chordata</taxon>
        <taxon>Craniata</taxon>
        <taxon>Vertebrata</taxon>
        <taxon>Euteleostomi</taxon>
        <taxon>Actinopterygii</taxon>
        <taxon>Neopterygii</taxon>
        <taxon>Teleostei</taxon>
        <taxon>Ostariophysi</taxon>
        <taxon>Cypriniformes</taxon>
        <taxon>Cyprinidae</taxon>
        <taxon>Cyprininae</taxon>
        <taxon>Cyprinus</taxon>
    </lineage>
</organism>
<name>A0A8C1SZI4_CYPCA</name>
<keyword evidence="9" id="KW-0238">DNA-binding</keyword>
<dbReference type="AlphaFoldDB" id="A0A8C1SZI4"/>
<keyword evidence="5" id="KW-0460">Magnesium</keyword>
<dbReference type="InterPro" id="IPR050951">
    <property type="entry name" value="Retrovirus_Pol_polyprotein"/>
</dbReference>
<evidence type="ECO:0000256" key="12">
    <source>
        <dbReference type="SAM" id="MobiDB-lite"/>
    </source>
</evidence>
<evidence type="ECO:0000256" key="11">
    <source>
        <dbReference type="ARBA" id="ARBA00039658"/>
    </source>
</evidence>
<evidence type="ECO:0000256" key="9">
    <source>
        <dbReference type="ARBA" id="ARBA00023125"/>
    </source>
</evidence>
<keyword evidence="8" id="KW-0239">DNA-directed DNA polymerase</keyword>
<keyword evidence="4" id="KW-0378">Hydrolase</keyword>
<dbReference type="SUPFAM" id="SSF53098">
    <property type="entry name" value="Ribonuclease H-like"/>
    <property type="match status" value="1"/>
</dbReference>
<feature type="domain" description="Integrase catalytic" evidence="13">
    <location>
        <begin position="64"/>
        <end position="223"/>
    </location>
</feature>
<dbReference type="Ensembl" id="ENSCCRT00015014634.1">
    <property type="protein sequence ID" value="ENSCCRP00015014129.1"/>
    <property type="gene ID" value="ENSCCRG00015006409.1"/>
</dbReference>
<dbReference type="InterPro" id="IPR056924">
    <property type="entry name" value="SH3_Tf2-1"/>
</dbReference>
<evidence type="ECO:0000256" key="4">
    <source>
        <dbReference type="ARBA" id="ARBA00022801"/>
    </source>
</evidence>
<keyword evidence="7" id="KW-0695">RNA-directed DNA polymerase</keyword>
<dbReference type="Gene3D" id="1.10.340.70">
    <property type="match status" value="1"/>
</dbReference>